<dbReference type="GO" id="GO:0000286">
    <property type="term" value="F:alanine dehydrogenase activity"/>
    <property type="evidence" value="ECO:0007669"/>
    <property type="project" value="TreeGrafter"/>
</dbReference>
<dbReference type="PANTHER" id="PTHR42795:SF1">
    <property type="entry name" value="ALANINE DEHYDROGENASE"/>
    <property type="match status" value="1"/>
</dbReference>
<dbReference type="SUPFAM" id="SSF51735">
    <property type="entry name" value="NAD(P)-binding Rossmann-fold domains"/>
    <property type="match status" value="1"/>
</dbReference>
<reference evidence="4" key="1">
    <citation type="journal article" date="2020" name="Nature">
        <title>Giant virus diversity and host interactions through global metagenomics.</title>
        <authorList>
            <person name="Schulz F."/>
            <person name="Roux S."/>
            <person name="Paez-Espino D."/>
            <person name="Jungbluth S."/>
            <person name="Walsh D.A."/>
            <person name="Denef V.J."/>
            <person name="McMahon K.D."/>
            <person name="Konstantinidis K.T."/>
            <person name="Eloe-Fadrosh E.A."/>
            <person name="Kyrpides N.C."/>
            <person name="Woyke T."/>
        </authorList>
    </citation>
    <scope>NUCLEOTIDE SEQUENCE</scope>
    <source>
        <strain evidence="4">GVMAG-M-3300027769-26</strain>
    </source>
</reference>
<dbReference type="GO" id="GO:0005886">
    <property type="term" value="C:plasma membrane"/>
    <property type="evidence" value="ECO:0007669"/>
    <property type="project" value="TreeGrafter"/>
</dbReference>
<evidence type="ECO:0000256" key="1">
    <source>
        <dbReference type="ARBA" id="ARBA00023002"/>
    </source>
</evidence>
<dbReference type="EMBL" id="MN740463">
    <property type="protein sequence ID" value="QHU27811.1"/>
    <property type="molecule type" value="Genomic_DNA"/>
</dbReference>
<feature type="domain" description="Alanine dehydrogenase/pyridine nucleotide transhydrogenase N-terminal" evidence="3">
    <location>
        <begin position="5"/>
        <end position="142"/>
    </location>
</feature>
<proteinExistence type="predicted"/>
<dbReference type="Pfam" id="PF05222">
    <property type="entry name" value="AlaDh_PNT_N"/>
    <property type="match status" value="1"/>
</dbReference>
<dbReference type="SMART" id="SM01003">
    <property type="entry name" value="AlaDh_PNT_N"/>
    <property type="match status" value="1"/>
</dbReference>
<dbReference type="SUPFAM" id="SSF52283">
    <property type="entry name" value="Formate/glycerate dehydrogenase catalytic domain-like"/>
    <property type="match status" value="1"/>
</dbReference>
<dbReference type="InterPro" id="IPR036291">
    <property type="entry name" value="NAD(P)-bd_dom_sf"/>
</dbReference>
<dbReference type="Gene3D" id="3.40.50.720">
    <property type="entry name" value="NAD(P)-binding Rossmann-like Domain"/>
    <property type="match status" value="2"/>
</dbReference>
<accession>A0A6C0LDT3</accession>
<dbReference type="InterPro" id="IPR007698">
    <property type="entry name" value="AlaDH/PNT_NAD(H)-bd"/>
</dbReference>
<evidence type="ECO:0000313" key="4">
    <source>
        <dbReference type="EMBL" id="QHU27811.1"/>
    </source>
</evidence>
<sequence>MLSVGIPTELKANENRVSLIPSDVKRIVDEGIPVYFQKGAGQWAGFRDYEYIEAGAFARNTIEELYDTASLIVKVKEPQEREYPLINEKHTIFTFFHFASNKGLLERMIESNAICYAYETVVIKSADGKIHYPILSNMSSIAGDQAFIEAESFISKKIPNHFYHIPITIIGAGNVGQASMKRAIKMGYKNIYLIDKDEEKIKNIKREADDCPGTKGIINIYNMTEDNLRILMKKSIITIGSIYNTGAETNKLLTNDILDTMPDNSIIMDVAIDQGGITEQSKPTTKDNPFITYKNVSIYCVPNIPSCIPLRASTLLSNSIKDYVVAIAKHREYKYPELGNSKYKI</sequence>
<keyword evidence="1" id="KW-0560">Oxidoreductase</keyword>
<dbReference type="AlphaFoldDB" id="A0A6C0LDT3"/>
<organism evidence="4">
    <name type="scientific">viral metagenome</name>
    <dbReference type="NCBI Taxonomy" id="1070528"/>
    <lineage>
        <taxon>unclassified sequences</taxon>
        <taxon>metagenomes</taxon>
        <taxon>organismal metagenomes</taxon>
    </lineage>
</organism>
<evidence type="ECO:0000259" key="3">
    <source>
        <dbReference type="SMART" id="SM01003"/>
    </source>
</evidence>
<dbReference type="InterPro" id="IPR007886">
    <property type="entry name" value="AlaDH/PNT_N"/>
</dbReference>
<dbReference type="GO" id="GO:0006524">
    <property type="term" value="P:alanine catabolic process"/>
    <property type="evidence" value="ECO:0007669"/>
    <property type="project" value="TreeGrafter"/>
</dbReference>
<dbReference type="Pfam" id="PF01262">
    <property type="entry name" value="AlaDh_PNT_C"/>
    <property type="match status" value="1"/>
</dbReference>
<dbReference type="SMART" id="SM01002">
    <property type="entry name" value="AlaDh_PNT_C"/>
    <property type="match status" value="1"/>
</dbReference>
<protein>
    <submittedName>
        <fullName evidence="4">Uncharacterized protein</fullName>
    </submittedName>
</protein>
<name>A0A6C0LDT3_9ZZZZ</name>
<evidence type="ECO:0000259" key="2">
    <source>
        <dbReference type="SMART" id="SM01002"/>
    </source>
</evidence>
<dbReference type="PANTHER" id="PTHR42795">
    <property type="entry name" value="ALANINE DEHYDROGENASE"/>
    <property type="match status" value="1"/>
</dbReference>
<feature type="domain" description="Alanine dehydrogenase/pyridine nucleotide transhydrogenase NAD(H)-binding" evidence="2">
    <location>
        <begin position="155"/>
        <end position="300"/>
    </location>
</feature>